<dbReference type="InParanoid" id="D6U3F8"/>
<dbReference type="Pfam" id="PF05598">
    <property type="entry name" value="DUF772"/>
    <property type="match status" value="1"/>
</dbReference>
<dbReference type="EMBL" id="ADVG01000004">
    <property type="protein sequence ID" value="EFH82948.1"/>
    <property type="molecule type" value="Genomic_DNA"/>
</dbReference>
<dbReference type="PANTHER" id="PTHR35604">
    <property type="entry name" value="TRANSPOSASE INSH FOR INSERTION SEQUENCE ELEMENT IS5A-RELATED"/>
    <property type="match status" value="1"/>
</dbReference>
<dbReference type="InterPro" id="IPR047629">
    <property type="entry name" value="IS1182_transpos"/>
</dbReference>
<protein>
    <submittedName>
        <fullName evidence="3">Transposase IS4 family protein</fullName>
    </submittedName>
</protein>
<feature type="domain" description="Transposase DDE" evidence="2">
    <location>
        <begin position="401"/>
        <end position="522"/>
    </location>
</feature>
<name>D6U3F8_KTERA</name>
<dbReference type="RefSeq" id="WP_007921437.1">
    <property type="nucleotide sequence ID" value="NZ_ADVG01000004.1"/>
</dbReference>
<accession>D6U3F8</accession>
<evidence type="ECO:0000259" key="2">
    <source>
        <dbReference type="Pfam" id="PF13751"/>
    </source>
</evidence>
<dbReference type="STRING" id="485913.Krac_3845"/>
<gene>
    <name evidence="3" type="ORF">Krac_3845</name>
</gene>
<dbReference type="InterPro" id="IPR008490">
    <property type="entry name" value="Transposase_InsH_N"/>
</dbReference>
<dbReference type="Proteomes" id="UP000004508">
    <property type="component" value="Unassembled WGS sequence"/>
</dbReference>
<feature type="domain" description="Transposase InsH N-terminal" evidence="1">
    <location>
        <begin position="22"/>
        <end position="113"/>
    </location>
</feature>
<sequence length="553" mass="63111">MSLHPQAIPPVPEETVQIARAILPNGNTCIHMRDALGTFFQDEDFLDLFPAKGQPAESPWRLALVMVMQYAEGLTDRQAADAVKTRIDWKYALSLEIKDPGFDFSMLSEFRARLLAHQAERRLFDLMLSQFRERGWVKARGKQRTDSTHVLAAIRAVNRLESVGETMRHVLNILAEVAPDWLLERVQPEWEKRYRSRFSDFRLPKEEKSRQELAEQIGADGRMLLESIWGSTTHAWLQELPAVEILRRIWIQQYHACEQGTPWRKDQELPPAALLIQSPYDMEARYSKKKQTGWVGYKVHFTGCDADQPHFVLEVTTTASTLPDGEVMEDLHERLADNRLLPSQHLVDKGYVDAELLATSQHRHQIDLVGPVLPDTSWASKEAGRFDHSHFHIDWKAKQVLCPAGQTSRDWGHIPDRHGKPRLRIRFPLPLCRVCTLHEKCSSTAAKVLILRPDEATYVALQQARKRQETAEFRALYAARAGIEGTVAQSVRTCEIRRSRYIGMKKLNLQAFLTATSINMLRACHWIAEAKLATTPTSRFAELLASVKQVAVA</sequence>
<dbReference type="InterPro" id="IPR025668">
    <property type="entry name" value="Tnp_DDE_dom"/>
</dbReference>
<dbReference type="PANTHER" id="PTHR35604:SF2">
    <property type="entry name" value="TRANSPOSASE INSH FOR INSERTION SEQUENCE ELEMENT IS5A-RELATED"/>
    <property type="match status" value="1"/>
</dbReference>
<reference evidence="3 4" key="1">
    <citation type="journal article" date="2011" name="Stand. Genomic Sci.">
        <title>Non-contiguous finished genome sequence and contextual data of the filamentous soil bacterium Ktedonobacter racemifer type strain (SOSP1-21).</title>
        <authorList>
            <person name="Chang Y.J."/>
            <person name="Land M."/>
            <person name="Hauser L."/>
            <person name="Chertkov O."/>
            <person name="Del Rio T.G."/>
            <person name="Nolan M."/>
            <person name="Copeland A."/>
            <person name="Tice H."/>
            <person name="Cheng J.F."/>
            <person name="Lucas S."/>
            <person name="Han C."/>
            <person name="Goodwin L."/>
            <person name="Pitluck S."/>
            <person name="Ivanova N."/>
            <person name="Ovchinikova G."/>
            <person name="Pati A."/>
            <person name="Chen A."/>
            <person name="Palaniappan K."/>
            <person name="Mavromatis K."/>
            <person name="Liolios K."/>
            <person name="Brettin T."/>
            <person name="Fiebig A."/>
            <person name="Rohde M."/>
            <person name="Abt B."/>
            <person name="Goker M."/>
            <person name="Detter J.C."/>
            <person name="Woyke T."/>
            <person name="Bristow J."/>
            <person name="Eisen J.A."/>
            <person name="Markowitz V."/>
            <person name="Hugenholtz P."/>
            <person name="Kyrpides N.C."/>
            <person name="Klenk H.P."/>
            <person name="Lapidus A."/>
        </authorList>
    </citation>
    <scope>NUCLEOTIDE SEQUENCE [LARGE SCALE GENOMIC DNA]</scope>
    <source>
        <strain evidence="4">DSM 44963</strain>
    </source>
</reference>
<evidence type="ECO:0000313" key="3">
    <source>
        <dbReference type="EMBL" id="EFH82948.1"/>
    </source>
</evidence>
<evidence type="ECO:0000259" key="1">
    <source>
        <dbReference type="Pfam" id="PF05598"/>
    </source>
</evidence>
<proteinExistence type="predicted"/>
<dbReference type="OrthoDB" id="9774608at2"/>
<evidence type="ECO:0000313" key="4">
    <source>
        <dbReference type="Proteomes" id="UP000004508"/>
    </source>
</evidence>
<dbReference type="eggNOG" id="COG3039">
    <property type="taxonomic scope" value="Bacteria"/>
</dbReference>
<organism evidence="3 4">
    <name type="scientific">Ktedonobacter racemifer DSM 44963</name>
    <dbReference type="NCBI Taxonomy" id="485913"/>
    <lineage>
        <taxon>Bacteria</taxon>
        <taxon>Bacillati</taxon>
        <taxon>Chloroflexota</taxon>
        <taxon>Ktedonobacteria</taxon>
        <taxon>Ktedonobacterales</taxon>
        <taxon>Ktedonobacteraceae</taxon>
        <taxon>Ktedonobacter</taxon>
    </lineage>
</organism>
<keyword evidence="4" id="KW-1185">Reference proteome</keyword>
<dbReference type="AlphaFoldDB" id="D6U3F8"/>
<comment type="caution">
    <text evidence="3">The sequence shown here is derived from an EMBL/GenBank/DDBJ whole genome shotgun (WGS) entry which is preliminary data.</text>
</comment>
<dbReference type="Pfam" id="PF13751">
    <property type="entry name" value="DDE_Tnp_1_6"/>
    <property type="match status" value="1"/>
</dbReference>
<dbReference type="NCBIfam" id="NF033551">
    <property type="entry name" value="transpos_IS1182"/>
    <property type="match status" value="1"/>
</dbReference>